<dbReference type="EMBL" id="OC004476">
    <property type="protein sequence ID" value="CAD7264525.1"/>
    <property type="molecule type" value="Genomic_DNA"/>
</dbReference>
<accession>A0A7R9B354</accession>
<protein>
    <recommendedName>
        <fullName evidence="2">NuBaID C-terminal domain-containing protein</fullName>
    </recommendedName>
</protein>
<evidence type="ECO:0000259" key="2">
    <source>
        <dbReference type="Pfam" id="PF08600"/>
    </source>
</evidence>
<dbReference type="Pfam" id="PF08600">
    <property type="entry name" value="NuBaID_C"/>
    <property type="match status" value="1"/>
</dbReference>
<feature type="region of interest" description="Disordered" evidence="1">
    <location>
        <begin position="125"/>
        <end position="144"/>
    </location>
</feature>
<feature type="compositionally biased region" description="Polar residues" evidence="1">
    <location>
        <begin position="340"/>
        <end position="350"/>
    </location>
</feature>
<feature type="region of interest" description="Disordered" evidence="1">
    <location>
        <begin position="790"/>
        <end position="811"/>
    </location>
</feature>
<dbReference type="InterPro" id="IPR013909">
    <property type="entry name" value="NuBaID_C"/>
</dbReference>
<dbReference type="GO" id="GO:0008270">
    <property type="term" value="F:zinc ion binding"/>
    <property type="evidence" value="ECO:0007669"/>
    <property type="project" value="InterPro"/>
</dbReference>
<feature type="compositionally biased region" description="Acidic residues" evidence="1">
    <location>
        <begin position="264"/>
        <end position="296"/>
    </location>
</feature>
<feature type="compositionally biased region" description="Basic and acidic residues" evidence="1">
    <location>
        <begin position="573"/>
        <end position="596"/>
    </location>
</feature>
<proteinExistence type="predicted"/>
<feature type="compositionally biased region" description="Basic and acidic residues" evidence="1">
    <location>
        <begin position="131"/>
        <end position="143"/>
    </location>
</feature>
<evidence type="ECO:0000256" key="1">
    <source>
        <dbReference type="SAM" id="MobiDB-lite"/>
    </source>
</evidence>
<feature type="region of interest" description="Disordered" evidence="1">
    <location>
        <begin position="572"/>
        <end position="596"/>
    </location>
</feature>
<feature type="region of interest" description="Disordered" evidence="1">
    <location>
        <begin position="676"/>
        <end position="740"/>
    </location>
</feature>
<evidence type="ECO:0000313" key="3">
    <source>
        <dbReference type="EMBL" id="CAD7264525.1"/>
    </source>
</evidence>
<sequence length="960" mass="107378">MYKTKLSSAHEAVNLLFVVQVIALEHGALQLIVKNILKVPLTEESMSALVLALCGWGPTTSHNVLSCDFCKRQVGLWNFITIQDEPTLADDYLCILNSPGSCSDEPLSVLESSPIQDVDMQLDGSQVAEGSEPHEDASEKEESSFIGEQYDYDHEYGHYDENQDSCDDANEGSVEQYAIENNDEENLDSDQHESASKGYQDANLLIDNITLVPDNFSEQDCEGFPGIEPEDGATSVDVKVSKEPNLLEGGNGDVEILELTSGSEESDGSLEDEEDEEDEEDYPSDGEEDEEVEDEEIYMEEGHIRYMTDEKRLIHKYGKDEESFEDEEEEDMYDSERDGQTSLGQNSSVLGTERENETVKNVVDGTMLVYSENKGKGEIGVEQTLVETQNDQAVVNKPIKPMMEEMEVAVTPHTEVAINHTSLVDKTENKREVKEINNKPDKTTDSSKDIESESETLVKSTKETFHYLTNDSVNNDEKTKVFDGPKTVKSKTSTEGIFIDREYATLLDIKESDIKNSERTPRLVNTTPQLTQPIRREEVEAKLGTAFEKEDSSETSKSLTHVEHTKVGLRTSVESREDLDTQTRSESELEGVKVEQEANPQIEMETKTCENVPVEPTISNGSDDTKCTEAESRTEIVSENSTSELEPCLVTERAKSEPMEIDNVETACTDKRIITAEEETEVKTENQDVGDDGGQDVKEDISLKDSQSQDVGGRKDVQEQAVSAPPSDRSDSVTKEKEHSVSEECVEKLLVISGEVDCQHVLDEGEDKTETTYSTCNGPVVDMDIAGLGADQGAEDRGQTTGQSRKRRRVSTPLPEIDTKRWRMEYWCIWGLPVDQGQEDSLMGWQRVLADLVRYTLQKSTVVSDEETTAQEKLDRLVGLRCWDAYSTSIPTRKERKLLIKTITVILAFEEHVGCHRMVRTRNKDGRGKDSKMIIYKDMKYSSPMASLVLSDSLLLAVNF</sequence>
<feature type="compositionally biased region" description="Acidic residues" evidence="1">
    <location>
        <begin position="322"/>
        <end position="333"/>
    </location>
</feature>
<gene>
    <name evidence="3" type="ORF">TSIB3V08_LOCUS8575</name>
</gene>
<feature type="region of interest" description="Disordered" evidence="1">
    <location>
        <begin position="429"/>
        <end position="455"/>
    </location>
</feature>
<reference evidence="3" key="1">
    <citation type="submission" date="2020-11" db="EMBL/GenBank/DDBJ databases">
        <authorList>
            <person name="Tran Van P."/>
        </authorList>
    </citation>
    <scope>NUCLEOTIDE SEQUENCE</scope>
</reference>
<feature type="region of interest" description="Disordered" evidence="1">
    <location>
        <begin position="242"/>
        <end position="296"/>
    </location>
</feature>
<dbReference type="AlphaFoldDB" id="A0A7R9B354"/>
<feature type="region of interest" description="Disordered" evidence="1">
    <location>
        <begin position="317"/>
        <end position="357"/>
    </location>
</feature>
<feature type="region of interest" description="Disordered" evidence="1">
    <location>
        <begin position="546"/>
        <end position="565"/>
    </location>
</feature>
<organism evidence="3">
    <name type="scientific">Timema shepardi</name>
    <name type="common">Walking stick</name>
    <dbReference type="NCBI Taxonomy" id="629360"/>
    <lineage>
        <taxon>Eukaryota</taxon>
        <taxon>Metazoa</taxon>
        <taxon>Ecdysozoa</taxon>
        <taxon>Arthropoda</taxon>
        <taxon>Hexapoda</taxon>
        <taxon>Insecta</taxon>
        <taxon>Pterygota</taxon>
        <taxon>Neoptera</taxon>
        <taxon>Polyneoptera</taxon>
        <taxon>Phasmatodea</taxon>
        <taxon>Timematodea</taxon>
        <taxon>Timematoidea</taxon>
        <taxon>Timematidae</taxon>
        <taxon>Timema</taxon>
    </lineage>
</organism>
<feature type="compositionally biased region" description="Basic and acidic residues" evidence="1">
    <location>
        <begin position="676"/>
        <end position="686"/>
    </location>
</feature>
<name>A0A7R9B354_TIMSH</name>
<feature type="compositionally biased region" description="Basic and acidic residues" evidence="1">
    <location>
        <begin position="728"/>
        <end position="740"/>
    </location>
</feature>
<feature type="domain" description="NuBaID C-terminal" evidence="2">
    <location>
        <begin position="48"/>
        <end position="85"/>
    </location>
</feature>
<feature type="compositionally biased region" description="Basic and acidic residues" evidence="1">
    <location>
        <begin position="429"/>
        <end position="451"/>
    </location>
</feature>